<feature type="region of interest" description="Disordered" evidence="1">
    <location>
        <begin position="183"/>
        <end position="205"/>
    </location>
</feature>
<dbReference type="GeneID" id="14875710"/>
<gene>
    <name evidence="2" type="ORF">DFA_05086</name>
</gene>
<keyword evidence="3" id="KW-1185">Reference proteome</keyword>
<evidence type="ECO:0000313" key="3">
    <source>
        <dbReference type="Proteomes" id="UP000007797"/>
    </source>
</evidence>
<feature type="compositionally biased region" description="Low complexity" evidence="1">
    <location>
        <begin position="185"/>
        <end position="196"/>
    </location>
</feature>
<dbReference type="AlphaFoldDB" id="F4PNA3"/>
<name>F4PNA3_CACFS</name>
<reference evidence="3" key="1">
    <citation type="journal article" date="2011" name="Genome Res.">
        <title>Phylogeny-wide analysis of social amoeba genomes highlights ancient origins for complex intercellular communication.</title>
        <authorList>
            <person name="Heidel A.J."/>
            <person name="Lawal H.M."/>
            <person name="Felder M."/>
            <person name="Schilde C."/>
            <person name="Helps N.R."/>
            <person name="Tunggal B."/>
            <person name="Rivero F."/>
            <person name="John U."/>
            <person name="Schleicher M."/>
            <person name="Eichinger L."/>
            <person name="Platzer M."/>
            <person name="Noegel A.A."/>
            <person name="Schaap P."/>
            <person name="Gloeckner G."/>
        </authorList>
    </citation>
    <scope>NUCLEOTIDE SEQUENCE [LARGE SCALE GENOMIC DNA]</scope>
    <source>
        <strain evidence="3">SH3</strain>
    </source>
</reference>
<dbReference type="RefSeq" id="XP_004360807.1">
    <property type="nucleotide sequence ID" value="XM_004360750.1"/>
</dbReference>
<accession>F4PNA3</accession>
<dbReference type="EMBL" id="GL883008">
    <property type="protein sequence ID" value="EGG22956.1"/>
    <property type="molecule type" value="Genomic_DNA"/>
</dbReference>
<evidence type="ECO:0000256" key="1">
    <source>
        <dbReference type="SAM" id="MobiDB-lite"/>
    </source>
</evidence>
<dbReference type="KEGG" id="dfa:DFA_05086"/>
<evidence type="ECO:0000313" key="2">
    <source>
        <dbReference type="EMBL" id="EGG22956.1"/>
    </source>
</evidence>
<organism evidence="2 3">
    <name type="scientific">Cavenderia fasciculata</name>
    <name type="common">Slime mold</name>
    <name type="synonym">Dictyostelium fasciculatum</name>
    <dbReference type="NCBI Taxonomy" id="261658"/>
    <lineage>
        <taxon>Eukaryota</taxon>
        <taxon>Amoebozoa</taxon>
        <taxon>Evosea</taxon>
        <taxon>Eumycetozoa</taxon>
        <taxon>Dictyostelia</taxon>
        <taxon>Acytosteliales</taxon>
        <taxon>Cavenderiaceae</taxon>
        <taxon>Cavenderia</taxon>
    </lineage>
</organism>
<sequence>MKVGLEQQHLTILKASTFFNDICCDAERFYLVTNIDGRSDEYLKQVVKDFKHQNQSSPQLLLEQPQQQQQQKEPKKSWKLVGKTNQIVELMEKYPPTHYIFGSTYNSKNIEELVLHTWNKGLRLFFKAPYLMGDRTDRFQWGVAGWFHGLEDMQDKNKWIQFHQSLDANGHMVRIADADQQPLLDDINNNNNNNNDKPNDDAISI</sequence>
<dbReference type="OrthoDB" id="10688091at2759"/>
<proteinExistence type="predicted"/>
<dbReference type="Proteomes" id="UP000007797">
    <property type="component" value="Unassembled WGS sequence"/>
</dbReference>
<protein>
    <submittedName>
        <fullName evidence="2">Uncharacterized protein</fullName>
    </submittedName>
</protein>